<dbReference type="PROSITE" id="PS50026">
    <property type="entry name" value="EGF_3"/>
    <property type="match status" value="5"/>
</dbReference>
<dbReference type="PANTHER" id="PTHR24039">
    <property type="entry name" value="FIBRILLIN-RELATED"/>
    <property type="match status" value="1"/>
</dbReference>
<feature type="domain" description="EGF-like" evidence="5">
    <location>
        <begin position="271"/>
        <end position="311"/>
    </location>
</feature>
<sequence length="624" mass="64050">MEFNRRATLWHTLSTVLMFTVLGACGVNSEGDAPANDESAKQEAEDSTDKVSEFAIDPYADAVAPGGVVAVLNPNNAIGAPNGTVASFLAALGGSLNLDMGEGEEGTGPLRIHYRGLTVAVVAQVEFLRADMTVITTGQVRLIELGLGTYTALVPYTNATPYRFVKLRGGLAALYQVDAVEATGPLCGDGRVVTGEGCDDGARTGGDGCSATCQVEPGYACSGQPSVCTDVNECTNGTSQCSTNATCTNTPGSYTCTCKGGYTGNGRTCNDINECTNGTSQCSANATCTNTPGSYTCACKGGYTGNGRTCTDVNECTNGTSQCSTNATCSNTPGSYTCACKGGYTGDGRTCTDVNECTNGTSQCSVNATCSNTQGSYTCACKGGYTGNGRTCNDINECTNGTSQCSVNATCSNTQGSYNCTCKAGYSGNGRTCNDINECTLGTHTCTPGQRCVNQTGGFDCVPGSCPAPQVKCSGRCVDANTDEANCGCCGNTCASGRTCTSGVCGTSVTPFQLTATWEQALDTQLIIRTPSGELVTYEAGITGEQARAPGGEEAAPARGIYDVCLKTTSFETTHGDDSPLPYTLTVKRPGQPSRILRGTIVGADVEAACHPGHPSFVESISYP</sequence>
<dbReference type="EMBL" id="VIFM01000169">
    <property type="protein sequence ID" value="TQF11803.1"/>
    <property type="molecule type" value="Genomic_DNA"/>
</dbReference>
<dbReference type="InterPro" id="IPR024731">
    <property type="entry name" value="NELL2-like_EGF"/>
</dbReference>
<evidence type="ECO:0000313" key="6">
    <source>
        <dbReference type="EMBL" id="TQF11803.1"/>
    </source>
</evidence>
<evidence type="ECO:0000313" key="7">
    <source>
        <dbReference type="Proteomes" id="UP000315369"/>
    </source>
</evidence>
<dbReference type="Pfam" id="PF07645">
    <property type="entry name" value="EGF_CA"/>
    <property type="match status" value="1"/>
</dbReference>
<comment type="caution">
    <text evidence="6">The sequence shown here is derived from an EMBL/GenBank/DDBJ whole genome shotgun (WGS) entry which is preliminary data.</text>
</comment>
<protein>
    <recommendedName>
        <fullName evidence="5">EGF-like domain-containing protein</fullName>
    </recommendedName>
</protein>
<dbReference type="SMART" id="SM00179">
    <property type="entry name" value="EGF_CA"/>
    <property type="match status" value="6"/>
</dbReference>
<dbReference type="SUPFAM" id="SSF57184">
    <property type="entry name" value="Growth factor receptor domain"/>
    <property type="match status" value="2"/>
</dbReference>
<evidence type="ECO:0000259" key="5">
    <source>
        <dbReference type="PROSITE" id="PS50026"/>
    </source>
</evidence>
<keyword evidence="3" id="KW-0677">Repeat</keyword>
<accession>A0A540WS31</accession>
<dbReference type="FunFam" id="2.10.25.10:FF:000038">
    <property type="entry name" value="Fibrillin 2"/>
    <property type="match status" value="5"/>
</dbReference>
<feature type="domain" description="EGF-like" evidence="5">
    <location>
        <begin position="394"/>
        <end position="434"/>
    </location>
</feature>
<dbReference type="SMART" id="SM00181">
    <property type="entry name" value="EGF"/>
    <property type="match status" value="6"/>
</dbReference>
<dbReference type="PROSITE" id="PS00010">
    <property type="entry name" value="ASX_HYDROXYL"/>
    <property type="match status" value="5"/>
</dbReference>
<dbReference type="Gene3D" id="2.10.25.10">
    <property type="entry name" value="Laminin"/>
    <property type="match status" value="5"/>
</dbReference>
<dbReference type="Proteomes" id="UP000315369">
    <property type="component" value="Unassembled WGS sequence"/>
</dbReference>
<keyword evidence="4" id="KW-1015">Disulfide bond</keyword>
<dbReference type="InterPro" id="IPR018097">
    <property type="entry name" value="EGF_Ca-bd_CS"/>
</dbReference>
<dbReference type="InterPro" id="IPR049883">
    <property type="entry name" value="NOTCH1_EGF-like"/>
</dbReference>
<dbReference type="PROSITE" id="PS51257">
    <property type="entry name" value="PROKAR_LIPOPROTEIN"/>
    <property type="match status" value="1"/>
</dbReference>
<evidence type="ECO:0000256" key="3">
    <source>
        <dbReference type="ARBA" id="ARBA00022737"/>
    </source>
</evidence>
<proteinExistence type="predicted"/>
<evidence type="ECO:0000256" key="1">
    <source>
        <dbReference type="ARBA" id="ARBA00022536"/>
    </source>
</evidence>
<dbReference type="InterPro" id="IPR001881">
    <property type="entry name" value="EGF-like_Ca-bd_dom"/>
</dbReference>
<keyword evidence="2" id="KW-0732">Signal</keyword>
<gene>
    <name evidence="6" type="ORF">FJV41_32295</name>
</gene>
<dbReference type="PANTHER" id="PTHR24039:SF58">
    <property type="entry name" value="EGF-LIKE DOMAIN-CONTAINING PROTEIN"/>
    <property type="match status" value="1"/>
</dbReference>
<keyword evidence="7" id="KW-1185">Reference proteome</keyword>
<dbReference type="OrthoDB" id="5514547at2"/>
<dbReference type="Pfam" id="PF12947">
    <property type="entry name" value="EGF_3"/>
    <property type="match status" value="5"/>
</dbReference>
<dbReference type="PROSITE" id="PS01187">
    <property type="entry name" value="EGF_CA"/>
    <property type="match status" value="3"/>
</dbReference>
<feature type="domain" description="EGF-like" evidence="5">
    <location>
        <begin position="312"/>
        <end position="352"/>
    </location>
</feature>
<feature type="domain" description="EGF-like" evidence="5">
    <location>
        <begin position="353"/>
        <end position="393"/>
    </location>
</feature>
<reference evidence="6 7" key="1">
    <citation type="submission" date="2019-06" db="EMBL/GenBank/DDBJ databases">
        <authorList>
            <person name="Livingstone P."/>
            <person name="Whitworth D."/>
        </authorList>
    </citation>
    <scope>NUCLEOTIDE SEQUENCE [LARGE SCALE GENOMIC DNA]</scope>
    <source>
        <strain evidence="6 7">AM401</strain>
    </source>
</reference>
<dbReference type="InterPro" id="IPR000152">
    <property type="entry name" value="EGF-type_Asp/Asn_hydroxyl_site"/>
</dbReference>
<evidence type="ECO:0000256" key="2">
    <source>
        <dbReference type="ARBA" id="ARBA00022729"/>
    </source>
</evidence>
<name>A0A540WS31_9BACT</name>
<keyword evidence="1" id="KW-0245">EGF-like domain</keyword>
<dbReference type="InterPro" id="IPR009030">
    <property type="entry name" value="Growth_fac_rcpt_cys_sf"/>
</dbReference>
<dbReference type="AlphaFoldDB" id="A0A540WS31"/>
<dbReference type="GO" id="GO:0005509">
    <property type="term" value="F:calcium ion binding"/>
    <property type="evidence" value="ECO:0007669"/>
    <property type="project" value="InterPro"/>
</dbReference>
<dbReference type="CDD" id="cd00054">
    <property type="entry name" value="EGF_CA"/>
    <property type="match status" value="5"/>
</dbReference>
<feature type="domain" description="EGF-like" evidence="5">
    <location>
        <begin position="230"/>
        <end position="270"/>
    </location>
</feature>
<organism evidence="6 7">
    <name type="scientific">Myxococcus llanfairpwllgwyngyllgogerychwyrndrobwllllantysiliogogogochensis</name>
    <dbReference type="NCBI Taxonomy" id="2590453"/>
    <lineage>
        <taxon>Bacteria</taxon>
        <taxon>Pseudomonadati</taxon>
        <taxon>Myxococcota</taxon>
        <taxon>Myxococcia</taxon>
        <taxon>Myxococcales</taxon>
        <taxon>Cystobacterineae</taxon>
        <taxon>Myxococcaceae</taxon>
        <taxon>Myxococcus</taxon>
    </lineage>
</organism>
<evidence type="ECO:0000256" key="4">
    <source>
        <dbReference type="ARBA" id="ARBA00023157"/>
    </source>
</evidence>
<dbReference type="RefSeq" id="WP_141646448.1">
    <property type="nucleotide sequence ID" value="NZ_VIFM01000169.1"/>
</dbReference>
<dbReference type="InterPro" id="IPR000742">
    <property type="entry name" value="EGF"/>
</dbReference>
<dbReference type="PROSITE" id="PS01186">
    <property type="entry name" value="EGF_2"/>
    <property type="match status" value="5"/>
</dbReference>